<protein>
    <recommendedName>
        <fullName evidence="3">Type II toxin-antitoxin system RelE/ParE family toxin</fullName>
    </recommendedName>
</protein>
<keyword evidence="2" id="KW-1185">Reference proteome</keyword>
<evidence type="ECO:0000313" key="1">
    <source>
        <dbReference type="EMBL" id="AJF07077.1"/>
    </source>
</evidence>
<evidence type="ECO:0000313" key="2">
    <source>
        <dbReference type="Proteomes" id="UP000035036"/>
    </source>
</evidence>
<dbReference type="AlphaFoldDB" id="A0A0B5FG28"/>
<sequence>MASKYKNIRQTPTFIAAFSELRTHLREKSPVAYLALPSAMTTILDVIEKHPRAWPVKRKMLGGNQHEFHLAIVDLAYRRIHVRYYVDEDGICYLLTAWIDGQDEPNYIIQNH</sequence>
<gene>
    <name evidence="1" type="ORF">GSUB_11610</name>
</gene>
<organism evidence="1 2">
    <name type="scientific">Geoalkalibacter subterraneus</name>
    <dbReference type="NCBI Taxonomy" id="483547"/>
    <lineage>
        <taxon>Bacteria</taxon>
        <taxon>Pseudomonadati</taxon>
        <taxon>Thermodesulfobacteriota</taxon>
        <taxon>Desulfuromonadia</taxon>
        <taxon>Desulfuromonadales</taxon>
        <taxon>Geoalkalibacteraceae</taxon>
        <taxon>Geoalkalibacter</taxon>
    </lineage>
</organism>
<dbReference type="KEGG" id="gsb:GSUB_11610"/>
<dbReference type="RefSeq" id="WP_040200918.1">
    <property type="nucleotide sequence ID" value="NZ_CP010311.1"/>
</dbReference>
<accession>A0A0B5FG28</accession>
<dbReference type="HOGENOM" id="CLU_2167364_0_0_7"/>
<name>A0A0B5FG28_9BACT</name>
<evidence type="ECO:0008006" key="3">
    <source>
        <dbReference type="Google" id="ProtNLM"/>
    </source>
</evidence>
<dbReference type="Proteomes" id="UP000035036">
    <property type="component" value="Chromosome"/>
</dbReference>
<dbReference type="STRING" id="483547.GSUB_11610"/>
<dbReference type="OrthoDB" id="5402332at2"/>
<reference evidence="1 2" key="1">
    <citation type="journal article" date="2015" name="Genome Announc.">
        <title>Genomes of Geoalkalibacter ferrihydriticus Z-0531T and Geoalkalibacter subterraneus Red1T, Two Haloalkaliphilic Metal-Reducing Deltaproteobacteria.</title>
        <authorList>
            <person name="Badalamenti J.P."/>
            <person name="Krajmalnik-Brown R."/>
            <person name="Torres C.I."/>
            <person name="Bond D.R."/>
        </authorList>
    </citation>
    <scope>NUCLEOTIDE SEQUENCE [LARGE SCALE GENOMIC DNA]</scope>
    <source>
        <strain evidence="1 2">Red1</strain>
    </source>
</reference>
<proteinExistence type="predicted"/>
<dbReference type="EMBL" id="CP010311">
    <property type="protein sequence ID" value="AJF07077.1"/>
    <property type="molecule type" value="Genomic_DNA"/>
</dbReference>